<reference evidence="2" key="1">
    <citation type="journal article" date="2013" name="Stand. Genomic Sci.">
        <title>Complete genome sequence of the halophilic bacterium Spirochaeta africana type strain (Z-7692(T)) from the alkaline Lake Magadi in the East African Rift.</title>
        <authorList>
            <person name="Liolos K."/>
            <person name="Abt B."/>
            <person name="Scheuner C."/>
            <person name="Teshima H."/>
            <person name="Held B."/>
            <person name="Lapidus A."/>
            <person name="Nolan M."/>
            <person name="Lucas S."/>
            <person name="Deshpande S."/>
            <person name="Cheng J.F."/>
            <person name="Tapia R."/>
            <person name="Goodwin L.A."/>
            <person name="Pitluck S."/>
            <person name="Pagani I."/>
            <person name="Ivanova N."/>
            <person name="Mavromatis K."/>
            <person name="Mikhailova N."/>
            <person name="Huntemann M."/>
            <person name="Pati A."/>
            <person name="Chen A."/>
            <person name="Palaniappan K."/>
            <person name="Land M."/>
            <person name="Rohde M."/>
            <person name="Tindall B.J."/>
            <person name="Detter J.C."/>
            <person name="Goker M."/>
            <person name="Bristow J."/>
            <person name="Eisen J.A."/>
            <person name="Markowitz V."/>
            <person name="Hugenholtz P."/>
            <person name="Woyke T."/>
            <person name="Klenk H.P."/>
            <person name="Kyrpides N.C."/>
        </authorList>
    </citation>
    <scope>NUCLEOTIDE SEQUENCE</scope>
    <source>
        <strain evidence="2">ATCC 700263 / DSM 8902 / Z-7692</strain>
    </source>
</reference>
<dbReference type="HOGENOM" id="CLU_103376_0_0_12"/>
<evidence type="ECO:0008006" key="3">
    <source>
        <dbReference type="Google" id="ProtNLM"/>
    </source>
</evidence>
<proteinExistence type="predicted"/>
<dbReference type="Proteomes" id="UP000007383">
    <property type="component" value="Chromosome"/>
</dbReference>
<dbReference type="eggNOG" id="COG0467">
    <property type="taxonomic scope" value="Bacteria"/>
</dbReference>
<accession>H9UMD4</accession>
<protein>
    <recommendedName>
        <fullName evidence="3">KaiC-like domain-containing protein</fullName>
    </recommendedName>
</protein>
<dbReference type="Pfam" id="PF13481">
    <property type="entry name" value="AAA_25"/>
    <property type="match status" value="1"/>
</dbReference>
<dbReference type="InterPro" id="IPR027417">
    <property type="entry name" value="P-loop_NTPase"/>
</dbReference>
<organism evidence="1 2">
    <name type="scientific">Spirochaeta africana (strain ATCC 700263 / DSM 8902 / Z-7692)</name>
    <dbReference type="NCBI Taxonomy" id="889378"/>
    <lineage>
        <taxon>Bacteria</taxon>
        <taxon>Pseudomonadati</taxon>
        <taxon>Spirochaetota</taxon>
        <taxon>Spirochaetia</taxon>
        <taxon>Spirochaetales</taxon>
        <taxon>Spirochaetaceae</taxon>
        <taxon>Spirochaeta</taxon>
    </lineage>
</organism>
<keyword evidence="2" id="KW-1185">Reference proteome</keyword>
<dbReference type="EMBL" id="CP003282">
    <property type="protein sequence ID" value="AFG38677.1"/>
    <property type="molecule type" value="Genomic_DNA"/>
</dbReference>
<dbReference type="AlphaFoldDB" id="H9UMD4"/>
<name>H9UMD4_SPIAZ</name>
<dbReference type="Gene3D" id="3.40.50.300">
    <property type="entry name" value="P-loop containing nucleotide triphosphate hydrolases"/>
    <property type="match status" value="1"/>
</dbReference>
<dbReference type="OrthoDB" id="368791at2"/>
<dbReference type="RefSeq" id="WP_014456659.1">
    <property type="nucleotide sequence ID" value="NC_017098.1"/>
</dbReference>
<gene>
    <name evidence="1" type="ordered locus">Spiaf_2651</name>
</gene>
<dbReference type="STRING" id="889378.Spiaf_2651"/>
<evidence type="ECO:0000313" key="2">
    <source>
        <dbReference type="Proteomes" id="UP000007383"/>
    </source>
</evidence>
<dbReference type="SUPFAM" id="SSF52540">
    <property type="entry name" value="P-loop containing nucleoside triphosphate hydrolases"/>
    <property type="match status" value="1"/>
</dbReference>
<dbReference type="KEGG" id="sfc:Spiaf_2651"/>
<evidence type="ECO:0000313" key="1">
    <source>
        <dbReference type="EMBL" id="AFG38677.1"/>
    </source>
</evidence>
<dbReference type="PATRIC" id="fig|889378.3.peg.2625"/>
<sequence>MVKSELVQRSPLRILEKSIHGGLGTGNIGVIAAPEGVGKTAVLVHLATDKLLQDKHVIHVSFSEKTDHIIAWYEDIYSEIARTKNLENAMDVHDEVVKNRVIMNFTQGEVPIEKMIKSVRAMIEEGDFAADMIIVDGFDFSRSSTDELVQLREFLSEDKLAVWFSASVPADQKFQPGQAPALLEGLMEQISVLVTLDDGGDHICLRLVKDHEHDHPEDPHLMLDAKSLLVAEDK</sequence>